<comment type="caution">
    <text evidence="2">The sequence shown here is derived from an EMBL/GenBank/DDBJ whole genome shotgun (WGS) entry which is preliminary data.</text>
</comment>
<evidence type="ECO:0000313" key="3">
    <source>
        <dbReference type="Proteomes" id="UP000592820"/>
    </source>
</evidence>
<organism evidence="2 3">
    <name type="scientific">Paraburkholderia youngii</name>
    <dbReference type="NCBI Taxonomy" id="2782701"/>
    <lineage>
        <taxon>Bacteria</taxon>
        <taxon>Pseudomonadati</taxon>
        <taxon>Pseudomonadota</taxon>
        <taxon>Betaproteobacteria</taxon>
        <taxon>Burkholderiales</taxon>
        <taxon>Burkholderiaceae</taxon>
        <taxon>Paraburkholderia</taxon>
    </lineage>
</organism>
<dbReference type="Proteomes" id="UP000592820">
    <property type="component" value="Unassembled WGS sequence"/>
</dbReference>
<evidence type="ECO:0000256" key="1">
    <source>
        <dbReference type="SAM" id="MobiDB-lite"/>
    </source>
</evidence>
<accession>A0A7W8LEH7</accession>
<sequence>MKRNSERRIRAPFYSPTGRPSIPPEFYAYPTNYLIDLHAGIIVDVEATPAFRSQEVESTKTMVNRVEQRFHLKPQRLVGDTAYGTGARDPRGDSQHAGFLENHVTIKVD</sequence>
<dbReference type="EMBL" id="JACHDE010000035">
    <property type="protein sequence ID" value="MBB5405502.1"/>
    <property type="molecule type" value="Genomic_DNA"/>
</dbReference>
<evidence type="ECO:0008006" key="4">
    <source>
        <dbReference type="Google" id="ProtNLM"/>
    </source>
</evidence>
<protein>
    <recommendedName>
        <fullName evidence="4">Transposase IS4-like domain-containing protein</fullName>
    </recommendedName>
</protein>
<gene>
    <name evidence="2" type="ORF">HDG41_007598</name>
</gene>
<feature type="region of interest" description="Disordered" evidence="1">
    <location>
        <begin position="77"/>
        <end position="109"/>
    </location>
</feature>
<reference evidence="2 3" key="1">
    <citation type="submission" date="2020-08" db="EMBL/GenBank/DDBJ databases">
        <title>Genomic Encyclopedia of Type Strains, Phase IV (KMG-V): Genome sequencing to study the core and pangenomes of soil and plant-associated prokaryotes.</title>
        <authorList>
            <person name="Whitman W."/>
        </authorList>
    </citation>
    <scope>NUCLEOTIDE SEQUENCE [LARGE SCALE GENOMIC DNA]</scope>
    <source>
        <strain evidence="2 3">JPY162</strain>
    </source>
</reference>
<dbReference type="AlphaFoldDB" id="A0A7W8LEH7"/>
<evidence type="ECO:0000313" key="2">
    <source>
        <dbReference type="EMBL" id="MBB5405502.1"/>
    </source>
</evidence>
<proteinExistence type="predicted"/>
<name>A0A7W8LEH7_9BURK</name>